<keyword evidence="7 8" id="KW-0807">Transducer</keyword>
<reference evidence="11" key="2">
    <citation type="submission" date="2020-11" db="EMBL/GenBank/DDBJ databases">
        <authorList>
            <person name="McCartney M.A."/>
            <person name="Auch B."/>
            <person name="Kono T."/>
            <person name="Mallez S."/>
            <person name="Becker A."/>
            <person name="Gohl D.M."/>
            <person name="Silverstein K.A.T."/>
            <person name="Koren S."/>
            <person name="Bechman K.B."/>
            <person name="Herman A."/>
            <person name="Abrahante J.E."/>
            <person name="Garbe J."/>
        </authorList>
    </citation>
    <scope>NUCLEOTIDE SEQUENCE</scope>
    <source>
        <strain evidence="11">Duluth1</strain>
        <tissue evidence="11">Whole animal</tissue>
    </source>
</reference>
<reference evidence="11" key="1">
    <citation type="journal article" date="2019" name="bioRxiv">
        <title>The Genome of the Zebra Mussel, Dreissena polymorpha: A Resource for Invasive Species Research.</title>
        <authorList>
            <person name="McCartney M.A."/>
            <person name="Auch B."/>
            <person name="Kono T."/>
            <person name="Mallez S."/>
            <person name="Zhang Y."/>
            <person name="Obille A."/>
            <person name="Becker A."/>
            <person name="Abrahante J.E."/>
            <person name="Garbe J."/>
            <person name="Badalamenti J.P."/>
            <person name="Herman A."/>
            <person name="Mangelson H."/>
            <person name="Liachko I."/>
            <person name="Sullivan S."/>
            <person name="Sone E.D."/>
            <person name="Koren S."/>
            <person name="Silverstein K.A.T."/>
            <person name="Beckman K.B."/>
            <person name="Gohl D.M."/>
        </authorList>
    </citation>
    <scope>NUCLEOTIDE SEQUENCE</scope>
    <source>
        <strain evidence="11">Duluth1</strain>
        <tissue evidence="11">Whole animal</tissue>
    </source>
</reference>
<comment type="caution">
    <text evidence="11">The sequence shown here is derived from an EMBL/GenBank/DDBJ whole genome shotgun (WGS) entry which is preliminary data.</text>
</comment>
<feature type="domain" description="G-protein coupled receptors family 1 profile" evidence="10">
    <location>
        <begin position="90"/>
        <end position="351"/>
    </location>
</feature>
<feature type="transmembrane region" description="Helical" evidence="9">
    <location>
        <begin position="110"/>
        <end position="129"/>
    </location>
</feature>
<evidence type="ECO:0000256" key="6">
    <source>
        <dbReference type="ARBA" id="ARBA00023170"/>
    </source>
</evidence>
<evidence type="ECO:0000259" key="10">
    <source>
        <dbReference type="PROSITE" id="PS50262"/>
    </source>
</evidence>
<evidence type="ECO:0000256" key="2">
    <source>
        <dbReference type="ARBA" id="ARBA00022692"/>
    </source>
</evidence>
<evidence type="ECO:0000256" key="9">
    <source>
        <dbReference type="SAM" id="Phobius"/>
    </source>
</evidence>
<evidence type="ECO:0000256" key="4">
    <source>
        <dbReference type="ARBA" id="ARBA00023040"/>
    </source>
</evidence>
<evidence type="ECO:0000256" key="1">
    <source>
        <dbReference type="ARBA" id="ARBA00004141"/>
    </source>
</evidence>
<dbReference type="PANTHER" id="PTHR24243:SF230">
    <property type="entry name" value="G-PROTEIN COUPLED RECEPTORS FAMILY 1 PROFILE DOMAIN-CONTAINING PROTEIN"/>
    <property type="match status" value="1"/>
</dbReference>
<name>A0A9D4NP90_DREPO</name>
<dbReference type="PRINTS" id="PR00237">
    <property type="entry name" value="GPCRRHODOPSN"/>
</dbReference>
<evidence type="ECO:0000256" key="7">
    <source>
        <dbReference type="ARBA" id="ARBA00023224"/>
    </source>
</evidence>
<comment type="similarity">
    <text evidence="8">Belongs to the G-protein coupled receptor 1 family.</text>
</comment>
<dbReference type="GO" id="GO:0004930">
    <property type="term" value="F:G protein-coupled receptor activity"/>
    <property type="evidence" value="ECO:0007669"/>
    <property type="project" value="UniProtKB-KW"/>
</dbReference>
<dbReference type="SUPFAM" id="SSF81321">
    <property type="entry name" value="Family A G protein-coupled receptor-like"/>
    <property type="match status" value="1"/>
</dbReference>
<dbReference type="Gene3D" id="1.20.1070.10">
    <property type="entry name" value="Rhodopsin 7-helix transmembrane proteins"/>
    <property type="match status" value="1"/>
</dbReference>
<feature type="transmembrane region" description="Helical" evidence="9">
    <location>
        <begin position="246"/>
        <end position="268"/>
    </location>
</feature>
<evidence type="ECO:0000256" key="3">
    <source>
        <dbReference type="ARBA" id="ARBA00022989"/>
    </source>
</evidence>
<accession>A0A9D4NP90</accession>
<dbReference type="Proteomes" id="UP000828390">
    <property type="component" value="Unassembled WGS sequence"/>
</dbReference>
<evidence type="ECO:0000256" key="8">
    <source>
        <dbReference type="RuleBase" id="RU000688"/>
    </source>
</evidence>
<dbReference type="EMBL" id="JAIWYP010000001">
    <property type="protein sequence ID" value="KAH3897282.1"/>
    <property type="molecule type" value="Genomic_DNA"/>
</dbReference>
<keyword evidence="6 8" id="KW-0675">Receptor</keyword>
<dbReference type="InterPro" id="IPR017452">
    <property type="entry name" value="GPCR_Rhodpsn_7TM"/>
</dbReference>
<proteinExistence type="inferred from homology"/>
<dbReference type="PANTHER" id="PTHR24243">
    <property type="entry name" value="G-PROTEIN COUPLED RECEPTOR"/>
    <property type="match status" value="1"/>
</dbReference>
<feature type="transmembrane region" description="Helical" evidence="9">
    <location>
        <begin position="197"/>
        <end position="226"/>
    </location>
</feature>
<evidence type="ECO:0000313" key="11">
    <source>
        <dbReference type="EMBL" id="KAH3897282.1"/>
    </source>
</evidence>
<comment type="subcellular location">
    <subcellularLocation>
        <location evidence="1">Membrane</location>
        <topology evidence="1">Multi-pass membrane protein</topology>
    </subcellularLocation>
</comment>
<dbReference type="Pfam" id="PF00001">
    <property type="entry name" value="7tm_1"/>
    <property type="match status" value="1"/>
</dbReference>
<sequence length="405" mass="46613">MDFIWNSTSNLNASDKLLKCDTMGTPAYNQSKYDYRIDLDCLLSLLNISPDWEESGLIFTDKVPRAKLVTFGLDLFSYVTPVVLVLGLIGNSLSFAVFMTKTMRKVSASTYLAALSAADITTLVFYVLVEWLRRGLPHVNSGTSLQFLEAEGVCQIQLYISYISRFMSSWIVVAFTVERFVGVCYPLRLMRRKSRRVLLCLLMTGALLVLYKPILSGSISIGLYPFCGARKESTHVSFILDSMFGVVTYFLPLTTITILNLLIVRTLFLRKRRALDLFNEVTKMRLEFTLILFVISFFFIAFNLPYFIVWFHMQITFQPGLHHEDSDFWPGVMMITRTVFYLNFCFNFFLYSITGAYFRTELACLFRLRRRCQRTSKRNQRACGGIETMTLQQHLFSSKSTTNVT</sequence>
<dbReference type="PROSITE" id="PS00237">
    <property type="entry name" value="G_PROTEIN_RECEP_F1_1"/>
    <property type="match status" value="1"/>
</dbReference>
<keyword evidence="4 8" id="KW-0297">G-protein coupled receptor</keyword>
<dbReference type="GO" id="GO:0005886">
    <property type="term" value="C:plasma membrane"/>
    <property type="evidence" value="ECO:0007669"/>
    <property type="project" value="TreeGrafter"/>
</dbReference>
<feature type="transmembrane region" description="Helical" evidence="9">
    <location>
        <begin position="328"/>
        <end position="350"/>
    </location>
</feature>
<keyword evidence="2 8" id="KW-0812">Transmembrane</keyword>
<organism evidence="11 12">
    <name type="scientific">Dreissena polymorpha</name>
    <name type="common">Zebra mussel</name>
    <name type="synonym">Mytilus polymorpha</name>
    <dbReference type="NCBI Taxonomy" id="45954"/>
    <lineage>
        <taxon>Eukaryota</taxon>
        <taxon>Metazoa</taxon>
        <taxon>Spiralia</taxon>
        <taxon>Lophotrochozoa</taxon>
        <taxon>Mollusca</taxon>
        <taxon>Bivalvia</taxon>
        <taxon>Autobranchia</taxon>
        <taxon>Heteroconchia</taxon>
        <taxon>Euheterodonta</taxon>
        <taxon>Imparidentia</taxon>
        <taxon>Neoheterodontei</taxon>
        <taxon>Myida</taxon>
        <taxon>Dreissenoidea</taxon>
        <taxon>Dreissenidae</taxon>
        <taxon>Dreissena</taxon>
    </lineage>
</organism>
<dbReference type="PROSITE" id="PS50262">
    <property type="entry name" value="G_PROTEIN_RECEP_F1_2"/>
    <property type="match status" value="1"/>
</dbReference>
<dbReference type="InterPro" id="IPR000276">
    <property type="entry name" value="GPCR_Rhodpsn"/>
</dbReference>
<feature type="transmembrane region" description="Helical" evidence="9">
    <location>
        <begin position="75"/>
        <end position="98"/>
    </location>
</feature>
<keyword evidence="3 9" id="KW-1133">Transmembrane helix</keyword>
<protein>
    <recommendedName>
        <fullName evidence="10">G-protein coupled receptors family 1 profile domain-containing protein</fullName>
    </recommendedName>
</protein>
<keyword evidence="12" id="KW-1185">Reference proteome</keyword>
<keyword evidence="5 9" id="KW-0472">Membrane</keyword>
<dbReference type="AlphaFoldDB" id="A0A9D4NP90"/>
<gene>
    <name evidence="11" type="ORF">DPMN_021469</name>
</gene>
<evidence type="ECO:0000313" key="12">
    <source>
        <dbReference type="Proteomes" id="UP000828390"/>
    </source>
</evidence>
<dbReference type="OrthoDB" id="9990906at2759"/>
<dbReference type="CDD" id="cd14978">
    <property type="entry name" value="7tmA_FMRFamide_R-like"/>
    <property type="match status" value="1"/>
</dbReference>
<evidence type="ECO:0000256" key="5">
    <source>
        <dbReference type="ARBA" id="ARBA00023136"/>
    </source>
</evidence>
<feature type="transmembrane region" description="Helical" evidence="9">
    <location>
        <begin position="288"/>
        <end position="308"/>
    </location>
</feature>